<protein>
    <submittedName>
        <fullName evidence="1">Uncharacterized protein</fullName>
    </submittedName>
</protein>
<dbReference type="HOGENOM" id="CLU_2155451_0_0_3"/>
<accession>K9W8W2</accession>
<sequence>MFEFWISSIYHSWLLLLNSSVFKLYNSFSPAPQLPREPDNDIEIKYITAYPSFGNDKIVPLQTTVWLLIEKRENLKSQKSLLGMINLPLKMDKLTMSLGVHRTLTRPGAVC</sequence>
<keyword evidence="2" id="KW-1185">Reference proteome</keyword>
<evidence type="ECO:0000313" key="2">
    <source>
        <dbReference type="Proteomes" id="UP000010471"/>
    </source>
</evidence>
<reference evidence="1 2" key="1">
    <citation type="submission" date="2012-06" db="EMBL/GenBank/DDBJ databases">
        <title>Finished chromosome of genome of Microcoleus sp. PCC 7113.</title>
        <authorList>
            <consortium name="US DOE Joint Genome Institute"/>
            <person name="Gugger M."/>
            <person name="Coursin T."/>
            <person name="Rippka R."/>
            <person name="Tandeau De Marsac N."/>
            <person name="Huntemann M."/>
            <person name="Wei C.-L."/>
            <person name="Han J."/>
            <person name="Detter J.C."/>
            <person name="Han C."/>
            <person name="Tapia R."/>
            <person name="Chen A."/>
            <person name="Kyrpides N."/>
            <person name="Mavromatis K."/>
            <person name="Markowitz V."/>
            <person name="Szeto E."/>
            <person name="Ivanova N."/>
            <person name="Pagani I."/>
            <person name="Pati A."/>
            <person name="Goodwin L."/>
            <person name="Nordberg H.P."/>
            <person name="Cantor M.N."/>
            <person name="Hua S.X."/>
            <person name="Woyke T."/>
            <person name="Kerfeld C.A."/>
        </authorList>
    </citation>
    <scope>NUCLEOTIDE SEQUENCE [LARGE SCALE GENOMIC DNA]</scope>
    <source>
        <strain evidence="1 2">PCC 7113</strain>
    </source>
</reference>
<evidence type="ECO:0000313" key="1">
    <source>
        <dbReference type="EMBL" id="AFZ16840.1"/>
    </source>
</evidence>
<dbReference type="AlphaFoldDB" id="K9W8W2"/>
<name>K9W8W2_9CYAN</name>
<proteinExistence type="predicted"/>
<dbReference type="STRING" id="1173027.Mic7113_0942"/>
<gene>
    <name evidence="1" type="ORF">Mic7113_0942</name>
</gene>
<dbReference type="KEGG" id="mic:Mic7113_0942"/>
<organism evidence="1 2">
    <name type="scientific">Allocoleopsis franciscana PCC 7113</name>
    <dbReference type="NCBI Taxonomy" id="1173027"/>
    <lineage>
        <taxon>Bacteria</taxon>
        <taxon>Bacillati</taxon>
        <taxon>Cyanobacteriota</taxon>
        <taxon>Cyanophyceae</taxon>
        <taxon>Coleofasciculales</taxon>
        <taxon>Coleofasciculaceae</taxon>
        <taxon>Allocoleopsis</taxon>
        <taxon>Allocoleopsis franciscana</taxon>
    </lineage>
</organism>
<dbReference type="EMBL" id="CP003630">
    <property type="protein sequence ID" value="AFZ16840.1"/>
    <property type="molecule type" value="Genomic_DNA"/>
</dbReference>
<dbReference type="Proteomes" id="UP000010471">
    <property type="component" value="Chromosome"/>
</dbReference>